<dbReference type="HAMAP" id="MF_02071">
    <property type="entry name" value="RlpA"/>
    <property type="match status" value="1"/>
</dbReference>
<sequence precursor="true">MRKVRAKGKLNWAGLGFLLAMLALLNACSNTPKKTDSGGSSSSSSGGRYQGKDKDWGPDKEIDMSHIPDAVPRYESRTIAGNKNPYTVLGKTYYLMDDERAYTERGKASWYGYKFNGERTSNGELYDMFSMTGAHKTLPIPSYVRVTNLDNGKSVVVRINDRGPFHDGRIIDLSYAAAQRLGITRLGTGNVEVEIVVPDGDPRPPLRTRKTELTASAKEAGIVTKAEAGIASHDNKVPEGTYLQIAAFGVESSAKQFANSVRKALSYPVVISTAAAPNKLYRVRVGPFADAQSMQNARDQLQKIDILQSHVVYQ</sequence>
<dbReference type="NCBIfam" id="TIGR00413">
    <property type="entry name" value="rlpA"/>
    <property type="match status" value="1"/>
</dbReference>
<evidence type="ECO:0000256" key="2">
    <source>
        <dbReference type="ARBA" id="ARBA00023239"/>
    </source>
</evidence>
<organism evidence="8 9">
    <name type="scientific">Cellvibrio zantedeschiae</name>
    <dbReference type="NCBI Taxonomy" id="1237077"/>
    <lineage>
        <taxon>Bacteria</taxon>
        <taxon>Pseudomonadati</taxon>
        <taxon>Pseudomonadota</taxon>
        <taxon>Gammaproteobacteria</taxon>
        <taxon>Cellvibrionales</taxon>
        <taxon>Cellvibrionaceae</taxon>
        <taxon>Cellvibrio</taxon>
    </lineage>
</organism>
<dbReference type="InterPro" id="IPR012997">
    <property type="entry name" value="RplA"/>
</dbReference>
<name>A0ABQ3ARK5_9GAMM</name>
<feature type="chain" id="PRO_5044941665" description="Endolytic peptidoglycan transglycosylase RlpA" evidence="4">
    <location>
        <begin position="28"/>
        <end position="314"/>
    </location>
</feature>
<evidence type="ECO:0000256" key="6">
    <source>
        <dbReference type="SAM" id="MobiDB-lite"/>
    </source>
</evidence>
<dbReference type="Pfam" id="PF05036">
    <property type="entry name" value="SPOR"/>
    <property type="match status" value="1"/>
</dbReference>
<keyword evidence="2 4" id="KW-0456">Lyase</keyword>
<dbReference type="InterPro" id="IPR036908">
    <property type="entry name" value="RlpA-like_sf"/>
</dbReference>
<evidence type="ECO:0000256" key="5">
    <source>
        <dbReference type="RuleBase" id="RU003495"/>
    </source>
</evidence>
<evidence type="ECO:0000256" key="4">
    <source>
        <dbReference type="HAMAP-Rule" id="MF_02071"/>
    </source>
</evidence>
<comment type="function">
    <text evidence="4">Lytic transglycosylase with a strong preference for naked glycan strands that lack stem peptides.</text>
</comment>
<dbReference type="PANTHER" id="PTHR34183:SF1">
    <property type="entry name" value="ENDOLYTIC PEPTIDOGLYCAN TRANSGLYCOSYLASE RLPA"/>
    <property type="match status" value="1"/>
</dbReference>
<feature type="signal peptide" evidence="4">
    <location>
        <begin position="1"/>
        <end position="27"/>
    </location>
</feature>
<dbReference type="PANTHER" id="PTHR34183">
    <property type="entry name" value="ENDOLYTIC PEPTIDOGLYCAN TRANSGLYCOSYLASE RLPA"/>
    <property type="match status" value="1"/>
</dbReference>
<comment type="similarity">
    <text evidence="4 5">Belongs to the RlpA family.</text>
</comment>
<dbReference type="InterPro" id="IPR036680">
    <property type="entry name" value="SPOR-like_sf"/>
</dbReference>
<dbReference type="EC" id="4.2.2.-" evidence="4"/>
<keyword evidence="1 4" id="KW-0732">Signal</keyword>
<feature type="region of interest" description="Disordered" evidence="6">
    <location>
        <begin position="31"/>
        <end position="62"/>
    </location>
</feature>
<keyword evidence="3 4" id="KW-0961">Cell wall biogenesis/degradation</keyword>
<dbReference type="EMBL" id="BMYZ01000001">
    <property type="protein sequence ID" value="GGY61744.1"/>
    <property type="molecule type" value="Genomic_DNA"/>
</dbReference>
<accession>A0ABQ3ARK5</accession>
<dbReference type="CDD" id="cd22268">
    <property type="entry name" value="DPBB_RlpA-like"/>
    <property type="match status" value="1"/>
</dbReference>
<dbReference type="SUPFAM" id="SSF110997">
    <property type="entry name" value="Sporulation related repeat"/>
    <property type="match status" value="1"/>
</dbReference>
<evidence type="ECO:0000259" key="7">
    <source>
        <dbReference type="PROSITE" id="PS51724"/>
    </source>
</evidence>
<feature type="compositionally biased region" description="Low complexity" evidence="6">
    <location>
        <begin position="37"/>
        <end position="47"/>
    </location>
</feature>
<dbReference type="InterPro" id="IPR034718">
    <property type="entry name" value="RlpA"/>
</dbReference>
<dbReference type="Gene3D" id="3.30.70.1070">
    <property type="entry name" value="Sporulation related repeat"/>
    <property type="match status" value="1"/>
</dbReference>
<comment type="caution">
    <text evidence="8">The sequence shown here is derived from an EMBL/GenBank/DDBJ whole genome shotgun (WGS) entry which is preliminary data.</text>
</comment>
<gene>
    <name evidence="4 8" type="primary">rlpA</name>
    <name evidence="8" type="ORF">GCM10011613_01470</name>
</gene>
<keyword evidence="9" id="KW-1185">Reference proteome</keyword>
<proteinExistence type="inferred from homology"/>
<dbReference type="RefSeq" id="WP_308429250.1">
    <property type="nucleotide sequence ID" value="NZ_BMYZ01000001.1"/>
</dbReference>
<dbReference type="InterPro" id="IPR007730">
    <property type="entry name" value="SPOR-like_dom"/>
</dbReference>
<dbReference type="SUPFAM" id="SSF50685">
    <property type="entry name" value="Barwin-like endoglucanases"/>
    <property type="match status" value="1"/>
</dbReference>
<dbReference type="Gene3D" id="2.40.40.10">
    <property type="entry name" value="RlpA-like domain"/>
    <property type="match status" value="1"/>
</dbReference>
<dbReference type="Pfam" id="PF03330">
    <property type="entry name" value="DPBB_1"/>
    <property type="match status" value="1"/>
</dbReference>
<evidence type="ECO:0000313" key="9">
    <source>
        <dbReference type="Proteomes" id="UP000619761"/>
    </source>
</evidence>
<evidence type="ECO:0000313" key="8">
    <source>
        <dbReference type="EMBL" id="GGY61744.1"/>
    </source>
</evidence>
<dbReference type="PROSITE" id="PS51724">
    <property type="entry name" value="SPOR"/>
    <property type="match status" value="1"/>
</dbReference>
<dbReference type="Proteomes" id="UP000619761">
    <property type="component" value="Unassembled WGS sequence"/>
</dbReference>
<protein>
    <recommendedName>
        <fullName evidence="4">Endolytic peptidoglycan transglycosylase RlpA</fullName>
        <ecNumber evidence="4">4.2.2.-</ecNumber>
    </recommendedName>
</protein>
<dbReference type="InterPro" id="IPR009009">
    <property type="entry name" value="RlpA-like_DPBB"/>
</dbReference>
<feature type="compositionally biased region" description="Basic and acidic residues" evidence="6">
    <location>
        <begin position="50"/>
        <end position="62"/>
    </location>
</feature>
<reference evidence="9" key="1">
    <citation type="journal article" date="2019" name="Int. J. Syst. Evol. Microbiol.">
        <title>The Global Catalogue of Microorganisms (GCM) 10K type strain sequencing project: providing services to taxonomists for standard genome sequencing and annotation.</title>
        <authorList>
            <consortium name="The Broad Institute Genomics Platform"/>
            <consortium name="The Broad Institute Genome Sequencing Center for Infectious Disease"/>
            <person name="Wu L."/>
            <person name="Ma J."/>
        </authorList>
    </citation>
    <scope>NUCLEOTIDE SEQUENCE [LARGE SCALE GENOMIC DNA]</scope>
    <source>
        <strain evidence="9">KCTC 32239</strain>
    </source>
</reference>
<evidence type="ECO:0000256" key="1">
    <source>
        <dbReference type="ARBA" id="ARBA00022729"/>
    </source>
</evidence>
<feature type="domain" description="SPOR" evidence="7">
    <location>
        <begin position="235"/>
        <end position="314"/>
    </location>
</feature>
<evidence type="ECO:0000256" key="3">
    <source>
        <dbReference type="ARBA" id="ARBA00023316"/>
    </source>
</evidence>